<gene>
    <name evidence="1" type="ORF">BpHYR1_020916</name>
</gene>
<sequence>MAALNKQSKIFDQISSAQPCSNIIRCAIKFHCIFRNYNPFSKILPILVHLSKRKSKNNNTFLCLLIEKMRNLNLK</sequence>
<dbReference type="AlphaFoldDB" id="A0A3M7P318"/>
<comment type="caution">
    <text evidence="1">The sequence shown here is derived from an EMBL/GenBank/DDBJ whole genome shotgun (WGS) entry which is preliminary data.</text>
</comment>
<dbReference type="EMBL" id="REGN01014026">
    <property type="protein sequence ID" value="RMZ93167.1"/>
    <property type="molecule type" value="Genomic_DNA"/>
</dbReference>
<protein>
    <submittedName>
        <fullName evidence="1">Uncharacterized protein</fullName>
    </submittedName>
</protein>
<evidence type="ECO:0000313" key="2">
    <source>
        <dbReference type="Proteomes" id="UP000276133"/>
    </source>
</evidence>
<proteinExistence type="predicted"/>
<reference evidence="1 2" key="1">
    <citation type="journal article" date="2018" name="Sci. Rep.">
        <title>Genomic signatures of local adaptation to the degree of environmental predictability in rotifers.</title>
        <authorList>
            <person name="Franch-Gras L."/>
            <person name="Hahn C."/>
            <person name="Garcia-Roger E.M."/>
            <person name="Carmona M.J."/>
            <person name="Serra M."/>
            <person name="Gomez A."/>
        </authorList>
    </citation>
    <scope>NUCLEOTIDE SEQUENCE [LARGE SCALE GENOMIC DNA]</scope>
    <source>
        <strain evidence="1">HYR1</strain>
    </source>
</reference>
<dbReference type="Proteomes" id="UP000276133">
    <property type="component" value="Unassembled WGS sequence"/>
</dbReference>
<keyword evidence="2" id="KW-1185">Reference proteome</keyword>
<accession>A0A3M7P318</accession>
<organism evidence="1 2">
    <name type="scientific">Brachionus plicatilis</name>
    <name type="common">Marine rotifer</name>
    <name type="synonym">Brachionus muelleri</name>
    <dbReference type="NCBI Taxonomy" id="10195"/>
    <lineage>
        <taxon>Eukaryota</taxon>
        <taxon>Metazoa</taxon>
        <taxon>Spiralia</taxon>
        <taxon>Gnathifera</taxon>
        <taxon>Rotifera</taxon>
        <taxon>Eurotatoria</taxon>
        <taxon>Monogononta</taxon>
        <taxon>Pseudotrocha</taxon>
        <taxon>Ploima</taxon>
        <taxon>Brachionidae</taxon>
        <taxon>Brachionus</taxon>
    </lineage>
</organism>
<evidence type="ECO:0000313" key="1">
    <source>
        <dbReference type="EMBL" id="RMZ93167.1"/>
    </source>
</evidence>
<name>A0A3M7P318_BRAPC</name>